<keyword evidence="1" id="KW-0378">Hydrolase</keyword>
<dbReference type="InterPro" id="IPR001279">
    <property type="entry name" value="Metallo-B-lactamas"/>
</dbReference>
<evidence type="ECO:0000313" key="4">
    <source>
        <dbReference type="Proteomes" id="UP001595953"/>
    </source>
</evidence>
<evidence type="ECO:0000313" key="3">
    <source>
        <dbReference type="EMBL" id="MFC4720815.1"/>
    </source>
</evidence>
<dbReference type="EMBL" id="JBHSGP010000004">
    <property type="protein sequence ID" value="MFC4720815.1"/>
    <property type="molecule type" value="Genomic_DNA"/>
</dbReference>
<proteinExistence type="predicted"/>
<reference evidence="4" key="1">
    <citation type="journal article" date="2019" name="Int. J. Syst. Evol. Microbiol.">
        <title>The Global Catalogue of Microorganisms (GCM) 10K type strain sequencing project: providing services to taxonomists for standard genome sequencing and annotation.</title>
        <authorList>
            <consortium name="The Broad Institute Genomics Platform"/>
            <consortium name="The Broad Institute Genome Sequencing Center for Infectious Disease"/>
            <person name="Wu L."/>
            <person name="Ma J."/>
        </authorList>
    </citation>
    <scope>NUCLEOTIDE SEQUENCE [LARGE SCALE GENOMIC DNA]</scope>
    <source>
        <strain evidence="4">CCUG 63682</strain>
    </source>
</reference>
<dbReference type="InterPro" id="IPR050114">
    <property type="entry name" value="UPF0173_UPF0282_UlaG_hydrolase"/>
</dbReference>
<name>A0ABV9N1F2_9FLAO</name>
<evidence type="ECO:0000259" key="2">
    <source>
        <dbReference type="Pfam" id="PF12706"/>
    </source>
</evidence>
<gene>
    <name evidence="3" type="ORF">ACFO5O_00670</name>
</gene>
<comment type="caution">
    <text evidence="3">The sequence shown here is derived from an EMBL/GenBank/DDBJ whole genome shotgun (WGS) entry which is preliminary data.</text>
</comment>
<evidence type="ECO:0000256" key="1">
    <source>
        <dbReference type="ARBA" id="ARBA00022801"/>
    </source>
</evidence>
<dbReference type="PANTHER" id="PTHR43546">
    <property type="entry name" value="UPF0173 METAL-DEPENDENT HYDROLASE MJ1163-RELATED"/>
    <property type="match status" value="1"/>
</dbReference>
<dbReference type="InterPro" id="IPR036866">
    <property type="entry name" value="RibonucZ/Hydroxyglut_hydro"/>
</dbReference>
<organism evidence="3 4">
    <name type="scientific">Geojedonia litorea</name>
    <dbReference type="NCBI Taxonomy" id="1268269"/>
    <lineage>
        <taxon>Bacteria</taxon>
        <taxon>Pseudomonadati</taxon>
        <taxon>Bacteroidota</taxon>
        <taxon>Flavobacteriia</taxon>
        <taxon>Flavobacteriales</taxon>
        <taxon>Flavobacteriaceae</taxon>
        <taxon>Geojedonia</taxon>
    </lineage>
</organism>
<dbReference type="PANTHER" id="PTHR43546:SF9">
    <property type="entry name" value="L-ASCORBATE-6-PHOSPHATE LACTONASE ULAG-RELATED"/>
    <property type="match status" value="1"/>
</dbReference>
<dbReference type="Pfam" id="PF12706">
    <property type="entry name" value="Lactamase_B_2"/>
    <property type="match status" value="1"/>
</dbReference>
<dbReference type="SUPFAM" id="SSF56281">
    <property type="entry name" value="Metallo-hydrolase/oxidoreductase"/>
    <property type="match status" value="1"/>
</dbReference>
<dbReference type="RefSeq" id="WP_387959941.1">
    <property type="nucleotide sequence ID" value="NZ_JBHSGP010000004.1"/>
</dbReference>
<dbReference type="Proteomes" id="UP001595953">
    <property type="component" value="Unassembled WGS sequence"/>
</dbReference>
<dbReference type="Gene3D" id="3.60.15.10">
    <property type="entry name" value="Ribonuclease Z/Hydroxyacylglutathione hydrolase-like"/>
    <property type="match status" value="1"/>
</dbReference>
<keyword evidence="4" id="KW-1185">Reference proteome</keyword>
<feature type="domain" description="Metallo-beta-lactamase" evidence="2">
    <location>
        <begin position="20"/>
        <end position="212"/>
    </location>
</feature>
<protein>
    <submittedName>
        <fullName evidence="3">MBL fold metallo-hydrolase</fullName>
    </submittedName>
</protein>
<accession>A0ABV9N1F2</accession>
<sequence length="257" mass="29087">MKIQLIRNATIKLNYAGKVFLIDPYLGKKHSQPSFAGISKNPTVNLPINAKDVLKGTDFVLVSHMHPDHFDEAAEKLIPKNFAIYCQPEDQSALTLKGFTNVNSIPMKLQIGEITIRRTIGQHGYGSRLNMMGNVSGYIFQHKDEPTLYWMGDTVWYDKVKRIIKKVNPDIIITHSCGAIWSQGELPVIMDEKQTVEVCRFAPNAKVVATHMEALDLATISRKDLKNYAIKNAISNTQLLIPEDGEEIYFYKQLLPR</sequence>